<evidence type="ECO:0000313" key="3">
    <source>
        <dbReference type="EMBL" id="KKL54094.1"/>
    </source>
</evidence>
<dbReference type="GO" id="GO:0016787">
    <property type="term" value="F:hydrolase activity"/>
    <property type="evidence" value="ECO:0007669"/>
    <property type="project" value="UniProtKB-KW"/>
</dbReference>
<keyword evidence="1" id="KW-0378">Hydrolase</keyword>
<reference evidence="3" key="1">
    <citation type="journal article" date="2015" name="Nature">
        <title>Complex archaea that bridge the gap between prokaryotes and eukaryotes.</title>
        <authorList>
            <person name="Spang A."/>
            <person name="Saw J.H."/>
            <person name="Jorgensen S.L."/>
            <person name="Zaremba-Niedzwiedzka K."/>
            <person name="Martijn J."/>
            <person name="Lind A.E."/>
            <person name="van Eijk R."/>
            <person name="Schleper C."/>
            <person name="Guy L."/>
            <person name="Ettema T.J."/>
        </authorList>
    </citation>
    <scope>NUCLEOTIDE SEQUENCE</scope>
</reference>
<evidence type="ECO:0000256" key="1">
    <source>
        <dbReference type="ARBA" id="ARBA00022801"/>
    </source>
</evidence>
<gene>
    <name evidence="3" type="ORF">LCGC14_2268850</name>
</gene>
<organism evidence="3">
    <name type="scientific">marine sediment metagenome</name>
    <dbReference type="NCBI Taxonomy" id="412755"/>
    <lineage>
        <taxon>unclassified sequences</taxon>
        <taxon>metagenomes</taxon>
        <taxon>ecological metagenomes</taxon>
    </lineage>
</organism>
<dbReference type="EMBL" id="LAZR01031323">
    <property type="protein sequence ID" value="KKL54094.1"/>
    <property type="molecule type" value="Genomic_DNA"/>
</dbReference>
<dbReference type="SUPFAM" id="SSF53474">
    <property type="entry name" value="alpha/beta-Hydrolases"/>
    <property type="match status" value="1"/>
</dbReference>
<dbReference type="Pfam" id="PF00561">
    <property type="entry name" value="Abhydrolase_1"/>
    <property type="match status" value="1"/>
</dbReference>
<dbReference type="InterPro" id="IPR000639">
    <property type="entry name" value="Epox_hydrolase-like"/>
</dbReference>
<sequence length="293" mass="33258">MPVESWRHRTVESNGIRLHLVEEGDGFPVVFCHGFPELWYSWRHQIPALAAAGLRPIALDLRGYGETDKPEALQEYDIQHLVGDLIGVLDALKLDKAVLVGHDWGSIVVWSAAVMHPERVERVVSLNVPYRGRSVAFPPTQVLKQMGNRFAYVLFFQEPGRAEARFSSDLTAALHRFYDGGAADPAFLSQEEFQVYLEAFRKGGMSGPLNFYRNIDRNWETTSNLADRVVECPCLVVLADKDPVLRPEFAEGMERWLPRLRKEIVSDCGHWTQQEKPEEVNRLLLDFLSDLAG</sequence>
<dbReference type="InterPro" id="IPR000073">
    <property type="entry name" value="AB_hydrolase_1"/>
</dbReference>
<dbReference type="PANTHER" id="PTHR43329">
    <property type="entry name" value="EPOXIDE HYDROLASE"/>
    <property type="match status" value="1"/>
</dbReference>
<proteinExistence type="predicted"/>
<dbReference type="Gene3D" id="3.40.50.1820">
    <property type="entry name" value="alpha/beta hydrolase"/>
    <property type="match status" value="1"/>
</dbReference>
<dbReference type="PRINTS" id="PR00111">
    <property type="entry name" value="ABHYDROLASE"/>
</dbReference>
<dbReference type="InterPro" id="IPR029058">
    <property type="entry name" value="AB_hydrolase_fold"/>
</dbReference>
<dbReference type="PRINTS" id="PR00412">
    <property type="entry name" value="EPOXHYDRLASE"/>
</dbReference>
<feature type="domain" description="AB hydrolase-1" evidence="2">
    <location>
        <begin position="28"/>
        <end position="277"/>
    </location>
</feature>
<evidence type="ECO:0000259" key="2">
    <source>
        <dbReference type="Pfam" id="PF00561"/>
    </source>
</evidence>
<name>A0A0F9CXT2_9ZZZZ</name>
<accession>A0A0F9CXT2</accession>
<dbReference type="AlphaFoldDB" id="A0A0F9CXT2"/>
<protein>
    <recommendedName>
        <fullName evidence="2">AB hydrolase-1 domain-containing protein</fullName>
    </recommendedName>
</protein>
<comment type="caution">
    <text evidence="3">The sequence shown here is derived from an EMBL/GenBank/DDBJ whole genome shotgun (WGS) entry which is preliminary data.</text>
</comment>